<dbReference type="PANTHER" id="PTHR46638">
    <property type="entry name" value="CORRINOID ADENOSYLTRANSFERASE"/>
    <property type="match status" value="1"/>
</dbReference>
<reference evidence="1 2" key="1">
    <citation type="submission" date="2019-06" db="EMBL/GenBank/DDBJ databases">
        <title>Genome sequence of Litorilinea aerophila BAA-2444.</title>
        <authorList>
            <person name="Maclea K.S."/>
            <person name="Maurais E.G."/>
            <person name="Iannazzi L.C."/>
        </authorList>
    </citation>
    <scope>NUCLEOTIDE SEQUENCE [LARGE SCALE GENOMIC DNA]</scope>
    <source>
        <strain evidence="1 2">ATCC BAA-2444</strain>
    </source>
</reference>
<dbReference type="Proteomes" id="UP000317371">
    <property type="component" value="Unassembled WGS sequence"/>
</dbReference>
<proteinExistence type="predicted"/>
<dbReference type="InParanoid" id="A0A540VJY0"/>
<dbReference type="InterPro" id="IPR003724">
    <property type="entry name" value="CblAdoTrfase_CobA"/>
</dbReference>
<dbReference type="InterPro" id="IPR027417">
    <property type="entry name" value="P-loop_NTPase"/>
</dbReference>
<dbReference type="Gene3D" id="3.40.50.300">
    <property type="entry name" value="P-loop containing nucleotide triphosphate hydrolases"/>
    <property type="match status" value="1"/>
</dbReference>
<dbReference type="EC" id="2.5.1.17" evidence="1"/>
<dbReference type="AlphaFoldDB" id="A0A540VJY0"/>
<dbReference type="GO" id="GO:0008817">
    <property type="term" value="F:corrinoid adenosyltransferase activity"/>
    <property type="evidence" value="ECO:0007669"/>
    <property type="project" value="UniProtKB-EC"/>
</dbReference>
<dbReference type="NCBIfam" id="NF004637">
    <property type="entry name" value="PRK05986.1"/>
    <property type="match status" value="1"/>
</dbReference>
<evidence type="ECO:0000313" key="2">
    <source>
        <dbReference type="Proteomes" id="UP000317371"/>
    </source>
</evidence>
<gene>
    <name evidence="1" type="primary">cobO</name>
    <name evidence="1" type="ORF">FKZ61_04575</name>
</gene>
<dbReference type="EMBL" id="VIGC01000005">
    <property type="protein sequence ID" value="TQE97077.1"/>
    <property type="molecule type" value="Genomic_DNA"/>
</dbReference>
<dbReference type="Pfam" id="PF02572">
    <property type="entry name" value="CobA_CobO_BtuR"/>
    <property type="match status" value="1"/>
</dbReference>
<dbReference type="GO" id="GO:0005524">
    <property type="term" value="F:ATP binding"/>
    <property type="evidence" value="ECO:0007669"/>
    <property type="project" value="InterPro"/>
</dbReference>
<dbReference type="OrthoDB" id="9810309at2"/>
<accession>A0A540VJY0</accession>
<dbReference type="GO" id="GO:0009236">
    <property type="term" value="P:cobalamin biosynthetic process"/>
    <property type="evidence" value="ECO:0007669"/>
    <property type="project" value="InterPro"/>
</dbReference>
<dbReference type="PANTHER" id="PTHR46638:SF1">
    <property type="entry name" value="CORRINOID ADENOSYLTRANSFERASE"/>
    <property type="match status" value="1"/>
</dbReference>
<organism evidence="1 2">
    <name type="scientific">Litorilinea aerophila</name>
    <dbReference type="NCBI Taxonomy" id="1204385"/>
    <lineage>
        <taxon>Bacteria</taxon>
        <taxon>Bacillati</taxon>
        <taxon>Chloroflexota</taxon>
        <taxon>Caldilineae</taxon>
        <taxon>Caldilineales</taxon>
        <taxon>Caldilineaceae</taxon>
        <taxon>Litorilinea</taxon>
    </lineage>
</organism>
<name>A0A540VJY0_9CHLR</name>
<keyword evidence="2" id="KW-1185">Reference proteome</keyword>
<dbReference type="CDD" id="cd00561">
    <property type="entry name" value="CobA_ACA"/>
    <property type="match status" value="1"/>
</dbReference>
<keyword evidence="1" id="KW-0808">Transferase</keyword>
<evidence type="ECO:0000313" key="1">
    <source>
        <dbReference type="EMBL" id="TQE97077.1"/>
    </source>
</evidence>
<protein>
    <submittedName>
        <fullName evidence="1">Cob(I)yrinic acid a,c-diamide adenosyltransferase</fullName>
        <ecNumber evidence="1">2.5.1.17</ecNumber>
    </submittedName>
</protein>
<dbReference type="PIRSF" id="PIRSF015617">
    <property type="entry name" value="Adensltrnsf_CobA"/>
    <property type="match status" value="1"/>
</dbReference>
<comment type="caution">
    <text evidence="1">The sequence shown here is derived from an EMBL/GenBank/DDBJ whole genome shotgun (WGS) entry which is preliminary data.</text>
</comment>
<dbReference type="NCBIfam" id="TIGR00708">
    <property type="entry name" value="cobA"/>
    <property type="match status" value="1"/>
</dbReference>
<dbReference type="SUPFAM" id="SSF52540">
    <property type="entry name" value="P-loop containing nucleoside triphosphate hydrolases"/>
    <property type="match status" value="1"/>
</dbReference>
<sequence length="195" mass="21975">MPDEQEATAAAVRAAVRRARKKKGLVIVNTGTGKGKTTAALGVMTRAWGRNMKVGVIQFLKNEHARFGEIKAAERMGGIDWINTGDGWTWTSDDMDETEARARHGWAVAQERILHGGYDLLILDEFTYPLHYGWLDVNEVLAWLEAHKPPMLHLIITGRYAPQNLIDFADLVTEMREIKHPFHEQGIRAQAGIEY</sequence>